<dbReference type="GO" id="GO:0000906">
    <property type="term" value="F:6,7-dimethyl-8-ribityllumazine synthase activity"/>
    <property type="evidence" value="ECO:0007669"/>
    <property type="project" value="UniProtKB-UniRule"/>
</dbReference>
<dbReference type="PANTHER" id="PTHR21058">
    <property type="entry name" value="6,7-DIMETHYL-8-RIBITYLLUMAZINE SYNTHASE DMRL SYNTHASE LUMAZINE SYNTHASE"/>
    <property type="match status" value="1"/>
</dbReference>
<organism evidence="9">
    <name type="scientific">Archaeoglobus fulgidus</name>
    <dbReference type="NCBI Taxonomy" id="2234"/>
    <lineage>
        <taxon>Archaea</taxon>
        <taxon>Methanobacteriati</taxon>
        <taxon>Methanobacteriota</taxon>
        <taxon>Archaeoglobi</taxon>
        <taxon>Archaeoglobales</taxon>
        <taxon>Archaeoglobaceae</taxon>
        <taxon>Archaeoglobus</taxon>
    </lineage>
</organism>
<dbReference type="GO" id="GO:0009349">
    <property type="term" value="C:riboflavin synthase complex"/>
    <property type="evidence" value="ECO:0007669"/>
    <property type="project" value="UniProtKB-UniRule"/>
</dbReference>
<evidence type="ECO:0000256" key="1">
    <source>
        <dbReference type="ARBA" id="ARBA00004917"/>
    </source>
</evidence>
<dbReference type="Gene3D" id="3.40.50.960">
    <property type="entry name" value="Lumazine/riboflavin synthase"/>
    <property type="match status" value="1"/>
</dbReference>
<comment type="caution">
    <text evidence="9">The sequence shown here is derived from an EMBL/GenBank/DDBJ whole genome shotgun (WGS) entry which is preliminary data.</text>
</comment>
<evidence type="ECO:0000256" key="6">
    <source>
        <dbReference type="ARBA" id="ARBA00048785"/>
    </source>
</evidence>
<evidence type="ECO:0000256" key="2">
    <source>
        <dbReference type="ARBA" id="ARBA00007424"/>
    </source>
</evidence>
<dbReference type="EMBL" id="DSCQ01000082">
    <property type="protein sequence ID" value="HET21750.1"/>
    <property type="molecule type" value="Genomic_DNA"/>
</dbReference>
<dbReference type="GO" id="GO:0009231">
    <property type="term" value="P:riboflavin biosynthetic process"/>
    <property type="evidence" value="ECO:0007669"/>
    <property type="project" value="UniProtKB-UniRule"/>
</dbReference>
<dbReference type="Pfam" id="PF00885">
    <property type="entry name" value="DMRL_synthase"/>
    <property type="match status" value="1"/>
</dbReference>
<proteinExistence type="inferred from homology"/>
<dbReference type="InterPro" id="IPR002180">
    <property type="entry name" value="LS/RS"/>
</dbReference>
<evidence type="ECO:0000256" key="3">
    <source>
        <dbReference type="ARBA" id="ARBA00012664"/>
    </source>
</evidence>
<dbReference type="FunFam" id="3.40.50.960:FF:000003">
    <property type="entry name" value="6,7-dimethyl-8-ribityllumazine synthase"/>
    <property type="match status" value="1"/>
</dbReference>
<dbReference type="InterPro" id="IPR036467">
    <property type="entry name" value="LS/RS_sf"/>
</dbReference>
<feature type="binding site" evidence="7">
    <location>
        <begin position="45"/>
        <end position="47"/>
    </location>
    <ligand>
        <name>5-amino-6-(D-ribitylamino)uracil</name>
        <dbReference type="ChEBI" id="CHEBI:15934"/>
    </ligand>
</feature>
<feature type="binding site" evidence="7">
    <location>
        <begin position="69"/>
        <end position="71"/>
    </location>
    <ligand>
        <name>5-amino-6-(D-ribitylamino)uracil</name>
        <dbReference type="ChEBI" id="CHEBI:15934"/>
    </ligand>
</feature>
<dbReference type="UniPathway" id="UPA00275">
    <property type="reaction ID" value="UER00404"/>
</dbReference>
<evidence type="ECO:0000313" key="8">
    <source>
        <dbReference type="EMBL" id="HET21750.1"/>
    </source>
</evidence>
<dbReference type="EC" id="2.5.1.78" evidence="3 7"/>
<evidence type="ECO:0000313" key="9">
    <source>
        <dbReference type="EMBL" id="HFW32003.1"/>
    </source>
</evidence>
<comment type="similarity">
    <text evidence="2 7">Belongs to the DMRL synthase family.</text>
</comment>
<dbReference type="CDD" id="cd09211">
    <property type="entry name" value="Lumazine_synthase_archaeal"/>
    <property type="match status" value="1"/>
</dbReference>
<reference evidence="9" key="1">
    <citation type="journal article" date="2020" name="mSystems">
        <title>Genome- and Community-Level Interaction Insights into Carbon Utilization and Element Cycling Functions of Hydrothermarchaeota in Hydrothermal Sediment.</title>
        <authorList>
            <person name="Zhou Z."/>
            <person name="Liu Y."/>
            <person name="Xu W."/>
            <person name="Pan J."/>
            <person name="Luo Z.H."/>
            <person name="Li M."/>
        </authorList>
    </citation>
    <scope>NUCLEOTIDE SEQUENCE [LARGE SCALE GENOMIC DNA]</scope>
    <source>
        <strain evidence="8">SpSt-12</strain>
        <strain evidence="9">SpSt-87</strain>
    </source>
</reference>
<keyword evidence="5 7" id="KW-0808">Transferase</keyword>
<keyword evidence="4 7" id="KW-0686">Riboflavin biosynthesis</keyword>
<evidence type="ECO:0000256" key="7">
    <source>
        <dbReference type="HAMAP-Rule" id="MF_00178"/>
    </source>
</evidence>
<feature type="active site" description="Proton donor" evidence="7">
    <location>
        <position position="77"/>
    </location>
</feature>
<dbReference type="AlphaFoldDB" id="A0A7C3RBF6"/>
<accession>A0A7C3RBF6</accession>
<feature type="binding site" evidence="7">
    <location>
        <position position="111"/>
    </location>
    <ligand>
        <name>(2S)-2-hydroxy-3-oxobutyl phosphate</name>
        <dbReference type="ChEBI" id="CHEBI:58830"/>
    </ligand>
</feature>
<comment type="catalytic activity">
    <reaction evidence="6 7">
        <text>(2S)-2-hydroxy-3-oxobutyl phosphate + 5-amino-6-(D-ribitylamino)uracil = 6,7-dimethyl-8-(1-D-ribityl)lumazine + phosphate + 2 H2O + H(+)</text>
        <dbReference type="Rhea" id="RHEA:26152"/>
        <dbReference type="ChEBI" id="CHEBI:15377"/>
        <dbReference type="ChEBI" id="CHEBI:15378"/>
        <dbReference type="ChEBI" id="CHEBI:15934"/>
        <dbReference type="ChEBI" id="CHEBI:43474"/>
        <dbReference type="ChEBI" id="CHEBI:58201"/>
        <dbReference type="ChEBI" id="CHEBI:58830"/>
        <dbReference type="EC" id="2.5.1.78"/>
    </reaction>
</comment>
<feature type="binding site" evidence="7">
    <location>
        <position position="102"/>
    </location>
    <ligand>
        <name>5-amino-6-(D-ribitylamino)uracil</name>
        <dbReference type="ChEBI" id="CHEBI:15934"/>
    </ligand>
</feature>
<dbReference type="NCBIfam" id="TIGR00114">
    <property type="entry name" value="lumazine-synth"/>
    <property type="match status" value="1"/>
</dbReference>
<dbReference type="HAMAP" id="MF_00178">
    <property type="entry name" value="Lumazine_synth"/>
    <property type="match status" value="1"/>
</dbReference>
<evidence type="ECO:0000256" key="4">
    <source>
        <dbReference type="ARBA" id="ARBA00022619"/>
    </source>
</evidence>
<dbReference type="SUPFAM" id="SSF52121">
    <property type="entry name" value="Lumazine synthase"/>
    <property type="match status" value="1"/>
</dbReference>
<sequence>MEKVRLGMVVAEFNRDITYMMEILGKEHAEFLGAEVSEVIRVPGTFDIPIAVKKMLEKGRVDAVVAIGCVIEGETEHDEIVAQHAARKIMDLSLEYGKPVTLGISGPGMGRIAAAERVDYAKRAVEAAVKLVRRLREYDAERS</sequence>
<name>A0A7C3RBF6_ARCFL</name>
<feature type="binding site" evidence="7">
    <location>
        <position position="13"/>
    </location>
    <ligand>
        <name>5-amino-6-(D-ribitylamino)uracil</name>
        <dbReference type="ChEBI" id="CHEBI:15934"/>
    </ligand>
</feature>
<protein>
    <recommendedName>
        <fullName evidence="3 7">6,7-dimethyl-8-ribityllumazine synthase</fullName>
        <shortName evidence="7">DMRL synthase</shortName>
        <shortName evidence="7">LS</shortName>
        <shortName evidence="7">Lumazine synthase</shortName>
        <ecNumber evidence="3 7">2.5.1.78</ecNumber>
    </recommendedName>
</protein>
<gene>
    <name evidence="7" type="primary">ribH</name>
    <name evidence="8" type="ORF">ENN70_06775</name>
    <name evidence="9" type="ORF">ENW66_03500</name>
</gene>
<evidence type="ECO:0000256" key="5">
    <source>
        <dbReference type="ARBA" id="ARBA00022679"/>
    </source>
</evidence>
<feature type="binding site" evidence="7">
    <location>
        <begin position="74"/>
        <end position="75"/>
    </location>
    <ligand>
        <name>(2S)-2-hydroxy-3-oxobutyl phosphate</name>
        <dbReference type="ChEBI" id="CHEBI:58830"/>
    </ligand>
</feature>
<comment type="function">
    <text evidence="7">Catalyzes the formation of 6,7-dimethyl-8-ribityllumazine by condensation of 5-amino-6-(D-ribitylamino)uracil with 3,4-dihydroxy-2-butanone 4-phosphate. This is the penultimate step in the biosynthesis of riboflavin.</text>
</comment>
<dbReference type="EMBL" id="DTLB01000020">
    <property type="protein sequence ID" value="HFW32003.1"/>
    <property type="molecule type" value="Genomic_DNA"/>
</dbReference>
<dbReference type="InterPro" id="IPR034964">
    <property type="entry name" value="LS"/>
</dbReference>
<dbReference type="PANTHER" id="PTHR21058:SF0">
    <property type="entry name" value="6,7-DIMETHYL-8-RIBITYLLUMAZINE SYNTHASE"/>
    <property type="match status" value="1"/>
</dbReference>
<comment type="pathway">
    <text evidence="1 7">Cofactor biosynthesis; riboflavin biosynthesis; riboflavin from 2-hydroxy-3-oxobutyl phosphate and 5-amino-6-(D-ribitylamino)uracil: step 1/2.</text>
</comment>